<evidence type="ECO:0000313" key="2">
    <source>
        <dbReference type="Proteomes" id="UP000494322"/>
    </source>
</evidence>
<dbReference type="Proteomes" id="UP000494322">
    <property type="component" value="Unassembled WGS sequence"/>
</dbReference>
<sequence>MNTKFKLSPARQGAEPSVINVAEFVSDAAMVRSQADTRTARMVPLNLNIDADHHRRLKIRAIEEGNVPGVVEG</sequence>
<reference evidence="1 2" key="1">
    <citation type="submission" date="2020-04" db="EMBL/GenBank/DDBJ databases">
        <authorList>
            <person name="Depoorter E."/>
        </authorList>
    </citation>
    <scope>NUCLEOTIDE SEQUENCE [LARGE SCALE GENOMIC DNA]</scope>
    <source>
        <strain evidence="1 2">BCC0132</strain>
    </source>
</reference>
<accession>A0A6J5JVD5</accession>
<organism evidence="1 2">
    <name type="scientific">Burkholderia cenocepacia</name>
    <dbReference type="NCBI Taxonomy" id="95486"/>
    <lineage>
        <taxon>Bacteria</taxon>
        <taxon>Pseudomonadati</taxon>
        <taxon>Pseudomonadota</taxon>
        <taxon>Betaproteobacteria</taxon>
        <taxon>Burkholderiales</taxon>
        <taxon>Burkholderiaceae</taxon>
        <taxon>Burkholderia</taxon>
        <taxon>Burkholderia cepacia complex</taxon>
    </lineage>
</organism>
<dbReference type="AlphaFoldDB" id="A0A6J5JVD5"/>
<dbReference type="EMBL" id="CABWIK020000096">
    <property type="protein sequence ID" value="CAB3975912.1"/>
    <property type="molecule type" value="Genomic_DNA"/>
</dbReference>
<proteinExistence type="predicted"/>
<name>A0A6J5JVD5_9BURK</name>
<protein>
    <submittedName>
        <fullName evidence="1">Uncharacterized protein</fullName>
    </submittedName>
</protein>
<gene>
    <name evidence="1" type="ORF">BCO9919_07263</name>
</gene>
<evidence type="ECO:0000313" key="1">
    <source>
        <dbReference type="EMBL" id="CAB3975912.1"/>
    </source>
</evidence>